<dbReference type="Pfam" id="PF01177">
    <property type="entry name" value="Asp_Glu_race"/>
    <property type="match status" value="1"/>
</dbReference>
<dbReference type="InterPro" id="IPR015942">
    <property type="entry name" value="Asp/Glu/hydantoin_racemase"/>
</dbReference>
<dbReference type="GO" id="GO:0047661">
    <property type="term" value="F:amino-acid racemase activity"/>
    <property type="evidence" value="ECO:0007669"/>
    <property type="project" value="InterPro"/>
</dbReference>
<gene>
    <name evidence="2" type="ORF">EDD76_108131</name>
</gene>
<reference evidence="2 3" key="1">
    <citation type="submission" date="2019-03" db="EMBL/GenBank/DDBJ databases">
        <title>Genomic Encyclopedia of Type Strains, Phase IV (KMG-IV): sequencing the most valuable type-strain genomes for metagenomic binning, comparative biology and taxonomic classification.</title>
        <authorList>
            <person name="Goeker M."/>
        </authorList>
    </citation>
    <scope>NUCLEOTIDE SEQUENCE [LARGE SCALE GENOMIC DNA]</scope>
    <source>
        <strain evidence="2 3">DSM 100556</strain>
    </source>
</reference>
<comment type="caution">
    <text evidence="2">The sequence shown here is derived from an EMBL/GenBank/DDBJ whole genome shotgun (WGS) entry which is preliminary data.</text>
</comment>
<evidence type="ECO:0000256" key="1">
    <source>
        <dbReference type="ARBA" id="ARBA00023235"/>
    </source>
</evidence>
<dbReference type="Proteomes" id="UP000295718">
    <property type="component" value="Unassembled WGS sequence"/>
</dbReference>
<accession>A0A4R1QUG4</accession>
<dbReference type="Gene3D" id="3.40.50.1860">
    <property type="match status" value="2"/>
</dbReference>
<dbReference type="InterPro" id="IPR001920">
    <property type="entry name" value="Asp/Glu_race"/>
</dbReference>
<protein>
    <submittedName>
        <fullName evidence="2">Aspartate racemase</fullName>
    </submittedName>
</protein>
<evidence type="ECO:0000313" key="2">
    <source>
        <dbReference type="EMBL" id="TCL57596.1"/>
    </source>
</evidence>
<dbReference type="SUPFAM" id="SSF53681">
    <property type="entry name" value="Aspartate/glutamate racemase"/>
    <property type="match status" value="2"/>
</dbReference>
<dbReference type="EMBL" id="SLUO01000008">
    <property type="protein sequence ID" value="TCL57596.1"/>
    <property type="molecule type" value="Genomic_DNA"/>
</dbReference>
<dbReference type="PANTHER" id="PTHR21198">
    <property type="entry name" value="GLUTAMATE RACEMASE"/>
    <property type="match status" value="1"/>
</dbReference>
<sequence length="170" mass="18843">MSKSNTIGIVGGLGPYASMDTAEKVFLNTIANKDQDHLPLIMISRPCDIPDRSSYLLGKTKVNPAYEIIEIIKELENAGANIIGIPCNTAHALPIMSVISNDLRERKSKVVLINMVDEVIKFITNYYPEVKRVGVLSSLGTYISGLYRESLTEAGYDAVFPSEYDQYHKI</sequence>
<dbReference type="RefSeq" id="WP_051869398.1">
    <property type="nucleotide sequence ID" value="NZ_JPNB01000001.1"/>
</dbReference>
<keyword evidence="1" id="KW-0413">Isomerase</keyword>
<organism evidence="2 3">
    <name type="scientific">Kineothrix alysoides</name>
    <dbReference type="NCBI Taxonomy" id="1469948"/>
    <lineage>
        <taxon>Bacteria</taxon>
        <taxon>Bacillati</taxon>
        <taxon>Bacillota</taxon>
        <taxon>Clostridia</taxon>
        <taxon>Lachnospirales</taxon>
        <taxon>Lachnospiraceae</taxon>
        <taxon>Kineothrix</taxon>
    </lineage>
</organism>
<dbReference type="PANTHER" id="PTHR21198:SF7">
    <property type="entry name" value="ASPARTATE-GLUTAMATE RACEMASE FAMILY"/>
    <property type="match status" value="1"/>
</dbReference>
<name>A0A4R1QUG4_9FIRM</name>
<proteinExistence type="predicted"/>
<keyword evidence="3" id="KW-1185">Reference proteome</keyword>
<evidence type="ECO:0000313" key="3">
    <source>
        <dbReference type="Proteomes" id="UP000295718"/>
    </source>
</evidence>
<dbReference type="OrthoDB" id="9803739at2"/>
<dbReference type="AlphaFoldDB" id="A0A4R1QUG4"/>
<dbReference type="STRING" id="1469948.GCA_000732725_02099"/>